<dbReference type="OrthoDB" id="1708389at2759"/>
<accession>A0A9P7B7J3</accession>
<dbReference type="InterPro" id="IPR021709">
    <property type="entry name" value="DUF3292"/>
</dbReference>
<gene>
    <name evidence="3" type="ORF">C6P46_003354</name>
</gene>
<evidence type="ECO:0000256" key="1">
    <source>
        <dbReference type="SAM" id="MobiDB-lite"/>
    </source>
</evidence>
<feature type="transmembrane region" description="Helical" evidence="2">
    <location>
        <begin position="416"/>
        <end position="440"/>
    </location>
</feature>
<proteinExistence type="predicted"/>
<dbReference type="EMBL" id="PUHQ01000027">
    <property type="protein sequence ID" value="KAG0662408.1"/>
    <property type="molecule type" value="Genomic_DNA"/>
</dbReference>
<keyword evidence="2" id="KW-0472">Membrane</keyword>
<dbReference type="AlphaFoldDB" id="A0A9P7B7J3"/>
<reference evidence="3 4" key="1">
    <citation type="submission" date="2020-11" db="EMBL/GenBank/DDBJ databases">
        <title>Kefir isolates.</title>
        <authorList>
            <person name="Marcisauskas S."/>
            <person name="Kim Y."/>
            <person name="Blasche S."/>
        </authorList>
    </citation>
    <scope>NUCLEOTIDE SEQUENCE [LARGE SCALE GENOMIC DNA]</scope>
    <source>
        <strain evidence="3 4">KR</strain>
    </source>
</reference>
<feature type="compositionally biased region" description="Basic and acidic residues" evidence="1">
    <location>
        <begin position="561"/>
        <end position="573"/>
    </location>
</feature>
<keyword evidence="2" id="KW-0812">Transmembrane</keyword>
<feature type="compositionally biased region" description="Low complexity" evidence="1">
    <location>
        <begin position="175"/>
        <end position="202"/>
    </location>
</feature>
<feature type="compositionally biased region" description="Polar residues" evidence="1">
    <location>
        <begin position="54"/>
        <end position="73"/>
    </location>
</feature>
<feature type="region of interest" description="Disordered" evidence="1">
    <location>
        <begin position="1"/>
        <end position="248"/>
    </location>
</feature>
<feature type="compositionally biased region" description="Low complexity" evidence="1">
    <location>
        <begin position="212"/>
        <end position="223"/>
    </location>
</feature>
<evidence type="ECO:0000256" key="2">
    <source>
        <dbReference type="SAM" id="Phobius"/>
    </source>
</evidence>
<feature type="region of interest" description="Disordered" evidence="1">
    <location>
        <begin position="770"/>
        <end position="789"/>
    </location>
</feature>
<dbReference type="PANTHER" id="PTHR38694:SF1">
    <property type="entry name" value="PEROXIN DOMAIN-CONTAINING PROTEIN"/>
    <property type="match status" value="1"/>
</dbReference>
<evidence type="ECO:0000313" key="4">
    <source>
        <dbReference type="Proteomes" id="UP000777482"/>
    </source>
</evidence>
<sequence>MADTDSGTADATLAHEAADAPVATTTQPTSTSTATSAPVLAPPIDFTKLGGISHATTDTGGYSVPSTATTVSEPTAPNPAPAATTASDQEKKDVVDLVTGTGPGPAPAHPAEAAVNPSQPEPRTDVAVPQPPSPPAAPRSVAVPDEAELQPKTSEVVVPPTDKAPAPAVEPAPPAAQAVSSQDAAPKPAVEAAPVQLADADAVPPPPPRSEPVPVAAQPAPVVDSTAARAPTGPTVVPNDGALSAAPPAVSKPIVPAAESHLAEHPATETDTDHVLPLGQQVHPVHQAAALQDAPDSLVNAQVEKQKADKRELYGEAPKGTIVPGMEDDKLWTMLRRFDAQVLHTLTPPTSLPKGEPDLRPSTLPAVPFEPDLLKGNLMRVYATVGVWGIYGARELMRLMSWAPENRRRTAIWCTAYFICAALRMVLPAVFLLIACLIAYPASRKVLFPPVPPPAGVPPSATDPLNQKGDESLIAGVNHPIEHRSRSEQIEEQAWEFTNLIQRFGARVVVGGKAGGRQGNADVGRKMHVDQPDDDDDDDDLDDEEQDLHEVAQQDGLGAAADKERKEKKLSDKQKRKQKAKEAKVKRDAMIGSAAKTTQDVLGTIADLAEVFANAITPPKPYPPYHAREALATQVLLPLAIVFAIMPARYWTMLVSFGFGFAFFGQPLIKQGFELLQEKVPDWKEKIDLRNTLFSHVPTNAQVVLHIIRVAERHYTPFPLPPAPPTAQDMKEAVQSGGFDEDEMGAAGYSAGDTNQHSVEAGPLANQTLDEDEAEGDGNSTQGKKASGHGKIVGAFRKVAKKAAVFRGDVHVEGEPTTKQKVGNKIDRLLHHSRAKDEMTPYSFPAKYDGTSGHLIVKHSPALAQSTISFIPLKASFQHPTFEYPIEDLVEMKKHGVWIGRTVLGWAASINLEGMGMEMRFKKLEQRWAEKAQGGIGEGDKPHEELSSGETLSFSHVGRRDELFRRLLGISNARWEVL</sequence>
<organism evidence="3 4">
    <name type="scientific">Rhodotorula mucilaginosa</name>
    <name type="common">Yeast</name>
    <name type="synonym">Rhodotorula rubra</name>
    <dbReference type="NCBI Taxonomy" id="5537"/>
    <lineage>
        <taxon>Eukaryota</taxon>
        <taxon>Fungi</taxon>
        <taxon>Dikarya</taxon>
        <taxon>Basidiomycota</taxon>
        <taxon>Pucciniomycotina</taxon>
        <taxon>Microbotryomycetes</taxon>
        <taxon>Sporidiobolales</taxon>
        <taxon>Sporidiobolaceae</taxon>
        <taxon>Rhodotorula</taxon>
    </lineage>
</organism>
<keyword evidence="2" id="KW-1133">Transmembrane helix</keyword>
<dbReference type="Pfam" id="PF11696">
    <property type="entry name" value="DUF3292"/>
    <property type="match status" value="1"/>
</dbReference>
<dbReference type="Proteomes" id="UP000777482">
    <property type="component" value="Unassembled WGS sequence"/>
</dbReference>
<keyword evidence="4" id="KW-1185">Reference proteome</keyword>
<feature type="compositionally biased region" description="Acidic residues" evidence="1">
    <location>
        <begin position="532"/>
        <end position="547"/>
    </location>
</feature>
<name>A0A9P7B7J3_RHOMI</name>
<dbReference type="PANTHER" id="PTHR38694">
    <property type="entry name" value="CONSERVED EXPRESSED PROTEIN"/>
    <property type="match status" value="1"/>
</dbReference>
<feature type="region of interest" description="Disordered" evidence="1">
    <location>
        <begin position="515"/>
        <end position="587"/>
    </location>
</feature>
<protein>
    <submittedName>
        <fullName evidence="3">Uncharacterized protein</fullName>
    </submittedName>
</protein>
<feature type="compositionally biased region" description="Low complexity" evidence="1">
    <location>
        <begin position="8"/>
        <end position="43"/>
    </location>
</feature>
<comment type="caution">
    <text evidence="3">The sequence shown here is derived from an EMBL/GenBank/DDBJ whole genome shotgun (WGS) entry which is preliminary data.</text>
</comment>
<evidence type="ECO:0000313" key="3">
    <source>
        <dbReference type="EMBL" id="KAG0662408.1"/>
    </source>
</evidence>